<dbReference type="InterPro" id="IPR009291">
    <property type="entry name" value="Vps62"/>
</dbReference>
<keyword evidence="2" id="KW-1015">Disulfide bond</keyword>
<evidence type="ECO:0000313" key="6">
    <source>
        <dbReference type="Proteomes" id="UP000803884"/>
    </source>
</evidence>
<protein>
    <recommendedName>
        <fullName evidence="4">Chitin-binding type-1 domain-containing protein</fullName>
    </recommendedName>
</protein>
<dbReference type="EMBL" id="JAAQHG020000046">
    <property type="protein sequence ID" value="KAL1582650.1"/>
    <property type="molecule type" value="Genomic_DNA"/>
</dbReference>
<dbReference type="InterPro" id="IPR001002">
    <property type="entry name" value="Chitin-bd_1"/>
</dbReference>
<proteinExistence type="predicted"/>
<accession>A0AB34KGF7</accession>
<dbReference type="CDD" id="cd11618">
    <property type="entry name" value="ChtBD1_1"/>
    <property type="match status" value="1"/>
</dbReference>
<gene>
    <name evidence="5" type="ORF">WHR41_08741</name>
</gene>
<name>A0AB34KGF7_9PEZI</name>
<feature type="region of interest" description="Disordered" evidence="3">
    <location>
        <begin position="192"/>
        <end position="219"/>
    </location>
</feature>
<dbReference type="PANTHER" id="PTHR48172:SF2">
    <property type="entry name" value="VACUOLAR PROTEIN SORTING PROTEIN 62"/>
    <property type="match status" value="1"/>
</dbReference>
<feature type="region of interest" description="Disordered" evidence="3">
    <location>
        <begin position="310"/>
        <end position="337"/>
    </location>
</feature>
<feature type="disulfide bond" evidence="2">
    <location>
        <begin position="278"/>
        <end position="292"/>
    </location>
</feature>
<evidence type="ECO:0000256" key="3">
    <source>
        <dbReference type="SAM" id="MobiDB-lite"/>
    </source>
</evidence>
<reference evidence="5 6" key="1">
    <citation type="journal article" date="2020" name="Microbiol. Resour. Announc.">
        <title>Draft Genome Sequence of a Cladosporium Species Isolated from the Mesophotic Ascidian Didemnum maculosum.</title>
        <authorList>
            <person name="Gioti A."/>
            <person name="Siaperas R."/>
            <person name="Nikolaivits E."/>
            <person name="Le Goff G."/>
            <person name="Ouazzani J."/>
            <person name="Kotoulas G."/>
            <person name="Topakas E."/>
        </authorList>
    </citation>
    <scope>NUCLEOTIDE SEQUENCE [LARGE SCALE GENOMIC DNA]</scope>
    <source>
        <strain evidence="5 6">TM138-S3</strain>
    </source>
</reference>
<dbReference type="InterPro" id="IPR036861">
    <property type="entry name" value="Endochitinase-like_sf"/>
</dbReference>
<evidence type="ECO:0000256" key="2">
    <source>
        <dbReference type="PROSITE-ProRule" id="PRU00261"/>
    </source>
</evidence>
<sequence>MQRFGQRCFAGFIAVALTYIVLCGVGTYVTGTMTAAEMAENKEWIASGRLWIDRQMCRWIGICGLFHCFNKSGWTWEHAADKIPKPVPEWINFWSSGAGSGQWTEEEREQREIPQYVFDYAPYVHLFSGENYWPCDIAEHLVHTSPYVNYTMIEEMEDDRNLTNLDELNGFEGGRSGRYIYLQSNDNVEEKPRWLGGKKNIPNAPELRPSDDFNAPWPNLDDLKDFDLESAQQQVLKDQEEATSNEAGGIPASLRVSEDGRCGGNSGLTCEGSKYGQCCSIYGYCGHSDAYCDQACDPLAGKCLDPLNPAPTPHRDLKKRDRDWNGERNRPQKGGRSSAPAILVVVPKEDGIVDAFWFFFYSFNLGNTVLNVRFGNHVGDWEHTVVRFVNGTPEYVYLSEHNFGQAYTYHAVEKYLPAQDGSGTMLGTWSNATAARRAKRPVVYSATGSHAMYATPGLHPYVLPFGLLHDQTDRGPLWDPAQNAHSFLYDPPTQRLLASTRSPDAPTNWFHYAGHWGDKYYPLSDPRQYRFAGEYHYVNGPTGPKFKNLGREQVCQGRGKCDIRHWIGGGRGAEHWFDETEEVEEGGLPGGNVTGSA</sequence>
<dbReference type="PROSITE" id="PS50941">
    <property type="entry name" value="CHIT_BIND_I_2"/>
    <property type="match status" value="1"/>
</dbReference>
<dbReference type="GO" id="GO:0008061">
    <property type="term" value="F:chitin binding"/>
    <property type="evidence" value="ECO:0007669"/>
    <property type="project" value="UniProtKB-UniRule"/>
</dbReference>
<dbReference type="SUPFAM" id="SSF57016">
    <property type="entry name" value="Plant lectins/antimicrobial peptides"/>
    <property type="match status" value="1"/>
</dbReference>
<dbReference type="GeneID" id="96010183"/>
<feature type="compositionally biased region" description="Polar residues" evidence="3">
    <location>
        <begin position="236"/>
        <end position="246"/>
    </location>
</feature>
<dbReference type="PANTHER" id="PTHR48172">
    <property type="match status" value="1"/>
</dbReference>
<dbReference type="Gene3D" id="3.30.60.10">
    <property type="entry name" value="Endochitinase-like"/>
    <property type="match status" value="1"/>
</dbReference>
<dbReference type="Pfam" id="PF06101">
    <property type="entry name" value="Vps62"/>
    <property type="match status" value="1"/>
</dbReference>
<organism evidence="5 6">
    <name type="scientific">Cladosporium halotolerans</name>
    <dbReference type="NCBI Taxonomy" id="1052096"/>
    <lineage>
        <taxon>Eukaryota</taxon>
        <taxon>Fungi</taxon>
        <taxon>Dikarya</taxon>
        <taxon>Ascomycota</taxon>
        <taxon>Pezizomycotina</taxon>
        <taxon>Dothideomycetes</taxon>
        <taxon>Dothideomycetidae</taxon>
        <taxon>Cladosporiales</taxon>
        <taxon>Cladosporiaceae</taxon>
        <taxon>Cladosporium</taxon>
    </lineage>
</organism>
<keyword evidence="6" id="KW-1185">Reference proteome</keyword>
<feature type="region of interest" description="Disordered" evidence="3">
    <location>
        <begin position="236"/>
        <end position="256"/>
    </location>
</feature>
<feature type="compositionally biased region" description="Basic and acidic residues" evidence="3">
    <location>
        <begin position="313"/>
        <end position="330"/>
    </location>
</feature>
<comment type="caution">
    <text evidence="2">Lacks conserved residue(s) required for the propagation of feature annotation.</text>
</comment>
<evidence type="ECO:0000256" key="1">
    <source>
        <dbReference type="ARBA" id="ARBA00022669"/>
    </source>
</evidence>
<feature type="domain" description="Chitin-binding type-1" evidence="4">
    <location>
        <begin position="259"/>
        <end position="305"/>
    </location>
</feature>
<dbReference type="RefSeq" id="XP_069225757.1">
    <property type="nucleotide sequence ID" value="XM_069377345.1"/>
</dbReference>
<dbReference type="Proteomes" id="UP000803884">
    <property type="component" value="Unassembled WGS sequence"/>
</dbReference>
<dbReference type="AlphaFoldDB" id="A0AB34KGF7"/>
<evidence type="ECO:0000313" key="5">
    <source>
        <dbReference type="EMBL" id="KAL1582650.1"/>
    </source>
</evidence>
<evidence type="ECO:0000259" key="4">
    <source>
        <dbReference type="PROSITE" id="PS50941"/>
    </source>
</evidence>
<keyword evidence="1 2" id="KW-0147">Chitin-binding</keyword>
<comment type="caution">
    <text evidence="5">The sequence shown here is derived from an EMBL/GenBank/DDBJ whole genome shotgun (WGS) entry which is preliminary data.</text>
</comment>